<protein>
    <submittedName>
        <fullName evidence="2">Uncharacterized protein</fullName>
    </submittedName>
</protein>
<evidence type="ECO:0000313" key="3">
    <source>
        <dbReference type="Proteomes" id="UP000647017"/>
    </source>
</evidence>
<dbReference type="Proteomes" id="UP000647017">
    <property type="component" value="Unassembled WGS sequence"/>
</dbReference>
<accession>A0ABQ4HU42</accession>
<sequence>MDRAGVEATQVGYPEAGQTDQARRVPGERARQRLAAGRPRADGTTRNGADPAHRATGDHGQDARGEASTVNTPEG</sequence>
<evidence type="ECO:0000256" key="1">
    <source>
        <dbReference type="SAM" id="MobiDB-lite"/>
    </source>
</evidence>
<name>A0ABQ4HU42_9ACTN</name>
<gene>
    <name evidence="2" type="ORF">Van01_23870</name>
</gene>
<feature type="region of interest" description="Disordered" evidence="1">
    <location>
        <begin position="1"/>
        <end position="75"/>
    </location>
</feature>
<proteinExistence type="predicted"/>
<feature type="compositionally biased region" description="Basic and acidic residues" evidence="1">
    <location>
        <begin position="51"/>
        <end position="65"/>
    </location>
</feature>
<organism evidence="2 3">
    <name type="scientific">Micromonospora andamanensis</name>
    <dbReference type="NCBI Taxonomy" id="1287068"/>
    <lineage>
        <taxon>Bacteria</taxon>
        <taxon>Bacillati</taxon>
        <taxon>Actinomycetota</taxon>
        <taxon>Actinomycetes</taxon>
        <taxon>Micromonosporales</taxon>
        <taxon>Micromonosporaceae</taxon>
        <taxon>Micromonospora</taxon>
    </lineage>
</organism>
<reference evidence="2 3" key="1">
    <citation type="submission" date="2021-01" db="EMBL/GenBank/DDBJ databases">
        <title>Whole genome shotgun sequence of Verrucosispora andamanensis NBRC 109075.</title>
        <authorList>
            <person name="Komaki H."/>
            <person name="Tamura T."/>
        </authorList>
    </citation>
    <scope>NUCLEOTIDE SEQUENCE [LARGE SCALE GENOMIC DNA]</scope>
    <source>
        <strain evidence="2 3">NBRC 109075</strain>
    </source>
</reference>
<feature type="compositionally biased region" description="Basic and acidic residues" evidence="1">
    <location>
        <begin position="21"/>
        <end position="31"/>
    </location>
</feature>
<comment type="caution">
    <text evidence="2">The sequence shown here is derived from an EMBL/GenBank/DDBJ whole genome shotgun (WGS) entry which is preliminary data.</text>
</comment>
<evidence type="ECO:0000313" key="2">
    <source>
        <dbReference type="EMBL" id="GIJ09173.1"/>
    </source>
</evidence>
<keyword evidence="3" id="KW-1185">Reference proteome</keyword>
<dbReference type="EMBL" id="BOOZ01000011">
    <property type="protein sequence ID" value="GIJ09173.1"/>
    <property type="molecule type" value="Genomic_DNA"/>
</dbReference>